<dbReference type="Gene3D" id="3.20.20.70">
    <property type="entry name" value="Aldolase class I"/>
    <property type="match status" value="1"/>
</dbReference>
<dbReference type="RefSeq" id="WP_397557486.1">
    <property type="nucleotide sequence ID" value="NZ_JBIQWL010000007.1"/>
</dbReference>
<dbReference type="InterPro" id="IPR013785">
    <property type="entry name" value="Aldolase_TIM"/>
</dbReference>
<gene>
    <name evidence="2" type="ORF">ACH3VR_16840</name>
</gene>
<organism evidence="2 3">
    <name type="scientific">Microbacterium alkaliflavum</name>
    <dbReference type="NCBI Taxonomy" id="3248839"/>
    <lineage>
        <taxon>Bacteria</taxon>
        <taxon>Bacillati</taxon>
        <taxon>Actinomycetota</taxon>
        <taxon>Actinomycetes</taxon>
        <taxon>Micrococcales</taxon>
        <taxon>Microbacteriaceae</taxon>
        <taxon>Microbacterium</taxon>
    </lineage>
</organism>
<dbReference type="GO" id="GO:0016853">
    <property type="term" value="F:isomerase activity"/>
    <property type="evidence" value="ECO:0007669"/>
    <property type="project" value="UniProtKB-KW"/>
</dbReference>
<proteinExistence type="predicted"/>
<accession>A0ABW7QCC7</accession>
<evidence type="ECO:0000256" key="1">
    <source>
        <dbReference type="ARBA" id="ARBA00023235"/>
    </source>
</evidence>
<keyword evidence="3" id="KW-1185">Reference proteome</keyword>
<sequence length="247" mass="24648">MTPPLTAPFFEIGPKNLLRREALAELTLAAGRAGADYGVSVVVTVPNVLIAPIADLDAGVHVFAQGMDADRLGSSFGRVTAEALLDAGAAGVMLDHDAAPLDERTLAATVLRAKEVGLATIVCAGSASAGLAAAALAPTAVLVEPANLIGTAGTSDREWIPPITAALRRVDPAVLAMHAGGVSSPEIVRAIMATGADGTGSTSGVLAAPDPLAAARLFIAAARAGWDDAHAGAEARSGGNARTLNHC</sequence>
<reference evidence="2 3" key="1">
    <citation type="submission" date="2024-09" db="EMBL/GenBank/DDBJ databases">
        <authorList>
            <person name="Pan X."/>
        </authorList>
    </citation>
    <scope>NUCLEOTIDE SEQUENCE [LARGE SCALE GENOMIC DNA]</scope>
    <source>
        <strain evidence="2 3">B2969</strain>
    </source>
</reference>
<comment type="caution">
    <text evidence="2">The sequence shown here is derived from an EMBL/GenBank/DDBJ whole genome shotgun (WGS) entry which is preliminary data.</text>
</comment>
<dbReference type="InterPro" id="IPR035990">
    <property type="entry name" value="TIM_sf"/>
</dbReference>
<name>A0ABW7QCC7_9MICO</name>
<dbReference type="SUPFAM" id="SSF51351">
    <property type="entry name" value="Triosephosphate isomerase (TIM)"/>
    <property type="match status" value="1"/>
</dbReference>
<evidence type="ECO:0000313" key="2">
    <source>
        <dbReference type="EMBL" id="MFH8252033.1"/>
    </source>
</evidence>
<dbReference type="EMBL" id="JBIQWL010000007">
    <property type="protein sequence ID" value="MFH8252033.1"/>
    <property type="molecule type" value="Genomic_DNA"/>
</dbReference>
<dbReference type="InterPro" id="IPR000652">
    <property type="entry name" value="Triosephosphate_isomerase"/>
</dbReference>
<dbReference type="Pfam" id="PF00121">
    <property type="entry name" value="TIM"/>
    <property type="match status" value="1"/>
</dbReference>
<dbReference type="PROSITE" id="PS51440">
    <property type="entry name" value="TIM_2"/>
    <property type="match status" value="1"/>
</dbReference>
<keyword evidence="1 2" id="KW-0413">Isomerase</keyword>
<dbReference type="Proteomes" id="UP001610861">
    <property type="component" value="Unassembled WGS sequence"/>
</dbReference>
<protein>
    <submittedName>
        <fullName evidence="2">Triose-phosphate isomerase</fullName>
    </submittedName>
</protein>
<evidence type="ECO:0000313" key="3">
    <source>
        <dbReference type="Proteomes" id="UP001610861"/>
    </source>
</evidence>